<keyword evidence="2" id="KW-0812">Transmembrane</keyword>
<feature type="region of interest" description="Disordered" evidence="1">
    <location>
        <begin position="46"/>
        <end position="85"/>
    </location>
</feature>
<comment type="caution">
    <text evidence="3">The sequence shown here is derived from an EMBL/GenBank/DDBJ whole genome shotgun (WGS) entry which is preliminary data.</text>
</comment>
<dbReference type="AlphaFoldDB" id="A0ABD0PRU9"/>
<dbReference type="Proteomes" id="UP001529510">
    <property type="component" value="Unassembled WGS sequence"/>
</dbReference>
<reference evidence="3 4" key="1">
    <citation type="submission" date="2024-05" db="EMBL/GenBank/DDBJ databases">
        <title>Genome sequencing and assembly of Indian major carp, Cirrhinus mrigala (Hamilton, 1822).</title>
        <authorList>
            <person name="Mohindra V."/>
            <person name="Chowdhury L.M."/>
            <person name="Lal K."/>
            <person name="Jena J.K."/>
        </authorList>
    </citation>
    <scope>NUCLEOTIDE SEQUENCE [LARGE SCALE GENOMIC DNA]</scope>
    <source>
        <strain evidence="3">CM1030</strain>
        <tissue evidence="3">Blood</tissue>
    </source>
</reference>
<keyword evidence="2" id="KW-0472">Membrane</keyword>
<evidence type="ECO:0000313" key="3">
    <source>
        <dbReference type="EMBL" id="KAL0176764.1"/>
    </source>
</evidence>
<evidence type="ECO:0000256" key="2">
    <source>
        <dbReference type="SAM" id="Phobius"/>
    </source>
</evidence>
<keyword evidence="4" id="KW-1185">Reference proteome</keyword>
<dbReference type="EMBL" id="JAMKFB020000014">
    <property type="protein sequence ID" value="KAL0176764.1"/>
    <property type="molecule type" value="Genomic_DNA"/>
</dbReference>
<proteinExistence type="predicted"/>
<name>A0ABD0PRU9_CIRMR</name>
<keyword evidence="2" id="KW-1133">Transmembrane helix</keyword>
<feature type="transmembrane region" description="Helical" evidence="2">
    <location>
        <begin position="20"/>
        <end position="41"/>
    </location>
</feature>
<feature type="non-terminal residue" evidence="3">
    <location>
        <position position="85"/>
    </location>
</feature>
<gene>
    <name evidence="3" type="ORF">M9458_029094</name>
</gene>
<feature type="compositionally biased region" description="Basic and acidic residues" evidence="1">
    <location>
        <begin position="54"/>
        <end position="66"/>
    </location>
</feature>
<organism evidence="3 4">
    <name type="scientific">Cirrhinus mrigala</name>
    <name type="common">Mrigala</name>
    <dbReference type="NCBI Taxonomy" id="683832"/>
    <lineage>
        <taxon>Eukaryota</taxon>
        <taxon>Metazoa</taxon>
        <taxon>Chordata</taxon>
        <taxon>Craniata</taxon>
        <taxon>Vertebrata</taxon>
        <taxon>Euteleostomi</taxon>
        <taxon>Actinopterygii</taxon>
        <taxon>Neopterygii</taxon>
        <taxon>Teleostei</taxon>
        <taxon>Ostariophysi</taxon>
        <taxon>Cypriniformes</taxon>
        <taxon>Cyprinidae</taxon>
        <taxon>Labeoninae</taxon>
        <taxon>Labeonini</taxon>
        <taxon>Cirrhinus</taxon>
    </lineage>
</organism>
<evidence type="ECO:0000313" key="4">
    <source>
        <dbReference type="Proteomes" id="UP001529510"/>
    </source>
</evidence>
<accession>A0ABD0PRU9</accession>
<evidence type="ECO:0008006" key="5">
    <source>
        <dbReference type="Google" id="ProtNLM"/>
    </source>
</evidence>
<evidence type="ECO:0000256" key="1">
    <source>
        <dbReference type="SAM" id="MobiDB-lite"/>
    </source>
</evidence>
<sequence length="85" mass="9575">MCSQPGLVNQMITAAEERPWLWIVYVLTVALPLVLIIVFCCTGKKSSAPTSAAEYKKTDEPQPDVKEEAEDEEDKEDKEDKEEES</sequence>
<feature type="compositionally biased region" description="Acidic residues" evidence="1">
    <location>
        <begin position="67"/>
        <end position="85"/>
    </location>
</feature>
<protein>
    <recommendedName>
        <fullName evidence="5">Calnexin</fullName>
    </recommendedName>
</protein>